<dbReference type="Gene3D" id="3.30.230.10">
    <property type="match status" value="1"/>
</dbReference>
<dbReference type="InterPro" id="IPR031157">
    <property type="entry name" value="G_TR_CS"/>
</dbReference>
<dbReference type="InterPro" id="IPR009022">
    <property type="entry name" value="EFG_III"/>
</dbReference>
<dbReference type="PANTHER" id="PTHR43261:SF1">
    <property type="entry name" value="RIBOSOME-RELEASING FACTOR 2, MITOCHONDRIAL"/>
    <property type="match status" value="1"/>
</dbReference>
<dbReference type="AlphaFoldDB" id="A0A0N0P6Q5"/>
<feature type="domain" description="Tr-type G" evidence="5">
    <location>
        <begin position="78"/>
        <end position="398"/>
    </location>
</feature>
<dbReference type="VEuPathDB" id="TriTrypDB:Lsey_0071_0280"/>
<proteinExistence type="predicted"/>
<keyword evidence="2" id="KW-0648">Protein biosynthesis</keyword>
<evidence type="ECO:0000313" key="7">
    <source>
        <dbReference type="Proteomes" id="UP000038009"/>
    </source>
</evidence>
<dbReference type="Gene3D" id="3.30.70.240">
    <property type="match status" value="1"/>
</dbReference>
<keyword evidence="3" id="KW-0342">GTP-binding</keyword>
<dbReference type="Pfam" id="PF00679">
    <property type="entry name" value="EFG_C"/>
    <property type="match status" value="1"/>
</dbReference>
<dbReference type="InterPro" id="IPR041095">
    <property type="entry name" value="EFG_II"/>
</dbReference>
<dbReference type="CDD" id="cd16262">
    <property type="entry name" value="EFG_III"/>
    <property type="match status" value="1"/>
</dbReference>
<dbReference type="OrthoDB" id="198619at2759"/>
<evidence type="ECO:0000259" key="5">
    <source>
        <dbReference type="PROSITE" id="PS51722"/>
    </source>
</evidence>
<dbReference type="GO" id="GO:0003924">
    <property type="term" value="F:GTPase activity"/>
    <property type="evidence" value="ECO:0007669"/>
    <property type="project" value="InterPro"/>
</dbReference>
<evidence type="ECO:0000256" key="3">
    <source>
        <dbReference type="ARBA" id="ARBA00023134"/>
    </source>
</evidence>
<dbReference type="FunFam" id="3.40.50.300:FF:002716">
    <property type="entry name" value="Elongation factor G2-like protein"/>
    <property type="match status" value="1"/>
</dbReference>
<comment type="caution">
    <text evidence="6">The sequence shown here is derived from an EMBL/GenBank/DDBJ whole genome shotgun (WGS) entry which is preliminary data.</text>
</comment>
<dbReference type="InterPro" id="IPR035647">
    <property type="entry name" value="EFG_III/V"/>
</dbReference>
<dbReference type="Proteomes" id="UP000038009">
    <property type="component" value="Unassembled WGS sequence"/>
</dbReference>
<accession>A0A0N0P6Q5</accession>
<name>A0A0N0P6Q5_LEPSE</name>
<protein>
    <submittedName>
        <fullName evidence="6">Putative Mitochondrial elongation factor G</fullName>
    </submittedName>
</protein>
<dbReference type="SUPFAM" id="SSF52540">
    <property type="entry name" value="P-loop containing nucleoside triphosphate hydrolases"/>
    <property type="match status" value="1"/>
</dbReference>
<sequence length="871" mass="95393">MIPRSPLCPFRRALKVTTLISQQRCLLVSSTVTPSRFYGILHCTRLLCASPFATSHSTSSGGRGRTAGASESGDAMVGKIRNIGIVAHIDAGKTTTTERMLFYAGVTKRVGDVDSGTTTTDFMKEEADRGITIQSAAVSLQWQGFDINVIDTPGHVDFTVEVERAMRVVDGVVALFDASAGVQAQSYTVLQQSRKFQVPLLAFLNKMDKYNADFMMSVTSIRDKLQVEPLLLQVPLHGEDGSFAGVVDVVEQSLCRFGGPNGSEVQRTKLDEVNSGDGQQASAAGSSPASSTTAEDHELLYVAGAMRKARHDLVVQLTAVDDILSEQFIVQLDATDGDEAEAERRLSPSALRAAVRRCVVHSPRDRLPLIPVLCGASRRDQGVQPLLDAITYYLPSPADRHPTGLTRDGIPVTLPPASAAPTVPTVALAFKVMHAMHPSKGQRLPLVFLRVYSGKITPRMRLDNRSRGQMEVVDKLYVMHANQPIEVPHLAAGQIGAAFLTHTFTGDTLFAHPSQHVLQAKQHVKRGDVKEEVHTLEGIDAPPAVISFSIEASTRNQVELLKDALAELTREDPSLRVSENEQGTVVVSGMGELHLEIIMSRLANEYQVKCRLLRAIIEYRETLRTTQKVEGYVGHFNELPYAECSLEMRPLLEDGERCGPSDHCHFRLDDTFVESYLAGSQLQQKRPRGGMSSGGRASDLNNAKEELRIITMAFESAVSACMRLGPLAGLPMHGVEVVLTGFRKTAGSSLQEKLLSHVARSVLLDVLRATPKGDLALLEPMMEVEVHLSEATYIGNVVNSLNEHRALTVDVQEDGRSVKAIVAMRNMLRYTMELRKAVKGHANLFMKLRHYQVLEEKTVVARILKNLGIIE</sequence>
<dbReference type="FunFam" id="2.40.30.10:FF:000233">
    <property type="entry name" value="Elongation factor G2-like protein"/>
    <property type="match status" value="1"/>
</dbReference>
<organism evidence="6 7">
    <name type="scientific">Leptomonas seymouri</name>
    <dbReference type="NCBI Taxonomy" id="5684"/>
    <lineage>
        <taxon>Eukaryota</taxon>
        <taxon>Discoba</taxon>
        <taxon>Euglenozoa</taxon>
        <taxon>Kinetoplastea</taxon>
        <taxon>Metakinetoplastina</taxon>
        <taxon>Trypanosomatida</taxon>
        <taxon>Trypanosomatidae</taxon>
        <taxon>Leishmaniinae</taxon>
        <taxon>Leptomonas</taxon>
    </lineage>
</organism>
<evidence type="ECO:0000313" key="6">
    <source>
        <dbReference type="EMBL" id="KPI87889.1"/>
    </source>
</evidence>
<dbReference type="SUPFAM" id="SSF54980">
    <property type="entry name" value="EF-G C-terminal domain-like"/>
    <property type="match status" value="2"/>
</dbReference>
<dbReference type="PROSITE" id="PS51722">
    <property type="entry name" value="G_TR_2"/>
    <property type="match status" value="1"/>
</dbReference>
<dbReference type="GO" id="GO:0003746">
    <property type="term" value="F:translation elongation factor activity"/>
    <property type="evidence" value="ECO:0007669"/>
    <property type="project" value="UniProtKB-KW"/>
</dbReference>
<dbReference type="PROSITE" id="PS00301">
    <property type="entry name" value="G_TR_1"/>
    <property type="match status" value="1"/>
</dbReference>
<dbReference type="SMART" id="SM00838">
    <property type="entry name" value="EFG_C"/>
    <property type="match status" value="1"/>
</dbReference>
<dbReference type="Gene3D" id="3.30.70.870">
    <property type="entry name" value="Elongation Factor G (Translational Gtpase), domain 3"/>
    <property type="match status" value="1"/>
</dbReference>
<dbReference type="EMBL" id="LJSK01000071">
    <property type="protein sequence ID" value="KPI87889.1"/>
    <property type="molecule type" value="Genomic_DNA"/>
</dbReference>
<dbReference type="GO" id="GO:0005525">
    <property type="term" value="F:GTP binding"/>
    <property type="evidence" value="ECO:0007669"/>
    <property type="project" value="UniProtKB-KW"/>
</dbReference>
<gene>
    <name evidence="6" type="ORF">ABL78_3046</name>
</gene>
<dbReference type="NCBIfam" id="TIGR00231">
    <property type="entry name" value="small_GTP"/>
    <property type="match status" value="1"/>
</dbReference>
<dbReference type="GO" id="GO:0032790">
    <property type="term" value="P:ribosome disassembly"/>
    <property type="evidence" value="ECO:0007669"/>
    <property type="project" value="TreeGrafter"/>
</dbReference>
<dbReference type="InterPro" id="IPR009000">
    <property type="entry name" value="Transl_B-barrel_sf"/>
</dbReference>
<dbReference type="InterPro" id="IPR000795">
    <property type="entry name" value="T_Tr_GTP-bd_dom"/>
</dbReference>
<dbReference type="FunFam" id="3.30.70.870:FF:000021">
    <property type="entry name" value="Putative Mitochondrial elongation factor G"/>
    <property type="match status" value="1"/>
</dbReference>
<dbReference type="GO" id="GO:0005739">
    <property type="term" value="C:mitochondrion"/>
    <property type="evidence" value="ECO:0007669"/>
    <property type="project" value="TreeGrafter"/>
</dbReference>
<keyword evidence="6" id="KW-0251">Elongation factor</keyword>
<dbReference type="InterPro" id="IPR005225">
    <property type="entry name" value="Small_GTP-bd"/>
</dbReference>
<keyword evidence="7" id="KW-1185">Reference proteome</keyword>
<dbReference type="CDD" id="cd01514">
    <property type="entry name" value="Elongation_Factor_C"/>
    <property type="match status" value="1"/>
</dbReference>
<evidence type="ECO:0000256" key="2">
    <source>
        <dbReference type="ARBA" id="ARBA00022917"/>
    </source>
</evidence>
<dbReference type="Gene3D" id="2.40.30.10">
    <property type="entry name" value="Translation factors"/>
    <property type="match status" value="1"/>
</dbReference>
<dbReference type="PRINTS" id="PR00315">
    <property type="entry name" value="ELONGATNFCT"/>
</dbReference>
<dbReference type="Pfam" id="PF00009">
    <property type="entry name" value="GTP_EFTU"/>
    <property type="match status" value="1"/>
</dbReference>
<dbReference type="InterPro" id="IPR014721">
    <property type="entry name" value="Ribsml_uS5_D2-typ_fold_subgr"/>
</dbReference>
<dbReference type="PANTHER" id="PTHR43261">
    <property type="entry name" value="TRANSLATION ELONGATION FACTOR G-RELATED"/>
    <property type="match status" value="1"/>
</dbReference>
<dbReference type="Pfam" id="PF14492">
    <property type="entry name" value="EFG_III"/>
    <property type="match status" value="1"/>
</dbReference>
<dbReference type="SUPFAM" id="SSF50447">
    <property type="entry name" value="Translation proteins"/>
    <property type="match status" value="1"/>
</dbReference>
<dbReference type="Gene3D" id="3.40.50.300">
    <property type="entry name" value="P-loop containing nucleotide triphosphate hydrolases"/>
    <property type="match status" value="1"/>
</dbReference>
<evidence type="ECO:0000256" key="4">
    <source>
        <dbReference type="SAM" id="MobiDB-lite"/>
    </source>
</evidence>
<evidence type="ECO:0000256" key="1">
    <source>
        <dbReference type="ARBA" id="ARBA00022741"/>
    </source>
</evidence>
<dbReference type="OMA" id="GPQFTFP"/>
<reference evidence="6 7" key="1">
    <citation type="journal article" date="2015" name="PLoS Pathog.">
        <title>Leptomonas seymouri: Adaptations to the Dixenous Life Cycle Analyzed by Genome Sequencing, Transcriptome Profiling and Co-infection with Leishmania donovani.</title>
        <authorList>
            <person name="Kraeva N."/>
            <person name="Butenko A."/>
            <person name="Hlavacova J."/>
            <person name="Kostygov A."/>
            <person name="Myskova J."/>
            <person name="Grybchuk D."/>
            <person name="Lestinova T."/>
            <person name="Votypka J."/>
            <person name="Volf P."/>
            <person name="Opperdoes F."/>
            <person name="Flegontov P."/>
            <person name="Lukes J."/>
            <person name="Yurchenko V."/>
        </authorList>
    </citation>
    <scope>NUCLEOTIDE SEQUENCE [LARGE SCALE GENOMIC DNA]</scope>
    <source>
        <strain evidence="6 7">ATCC 30220</strain>
    </source>
</reference>
<dbReference type="GO" id="GO:0032543">
    <property type="term" value="P:mitochondrial translation"/>
    <property type="evidence" value="ECO:0007669"/>
    <property type="project" value="TreeGrafter"/>
</dbReference>
<dbReference type="InterPro" id="IPR000640">
    <property type="entry name" value="EFG_V-like"/>
</dbReference>
<dbReference type="InterPro" id="IPR027417">
    <property type="entry name" value="P-loop_NTPase"/>
</dbReference>
<keyword evidence="1" id="KW-0547">Nucleotide-binding</keyword>
<feature type="region of interest" description="Disordered" evidence="4">
    <location>
        <begin position="680"/>
        <end position="699"/>
    </location>
</feature>